<dbReference type="RefSeq" id="WP_071865285.1">
    <property type="nucleotide sequence ID" value="NZ_JBHLVQ010000020.1"/>
</dbReference>
<evidence type="ECO:0000313" key="2">
    <source>
        <dbReference type="EMBL" id="PAB00259.1"/>
    </source>
</evidence>
<dbReference type="OrthoDB" id="1757762at2"/>
<dbReference type="EMBL" id="LHUG01000008">
    <property type="protein sequence ID" value="PAB00259.1"/>
    <property type="molecule type" value="Genomic_DNA"/>
</dbReference>
<evidence type="ECO:0000313" key="3">
    <source>
        <dbReference type="Proteomes" id="UP000216797"/>
    </source>
</evidence>
<name>A0A267HPG5_9ENTE</name>
<dbReference type="Proteomes" id="UP000216797">
    <property type="component" value="Unassembled WGS sequence"/>
</dbReference>
<keyword evidence="1" id="KW-1133">Transmembrane helix</keyword>
<feature type="transmembrane region" description="Helical" evidence="1">
    <location>
        <begin position="51"/>
        <end position="69"/>
    </location>
</feature>
<sequence length="107" mass="12865">MRQTIILLLCIIIIIFMYLNTRYKSKMVELYKNDERWQLVRIKSADILLKFYDLIATIVSCGAIYFILFGTSTQTITLEHAFNYALYLMMLKYPVEYFSLRYYDKTL</sequence>
<dbReference type="AlphaFoldDB" id="A0A267HPG5"/>
<proteinExistence type="predicted"/>
<organism evidence="2 3">
    <name type="scientific">Enterococcus canintestini</name>
    <dbReference type="NCBI Taxonomy" id="317010"/>
    <lineage>
        <taxon>Bacteria</taxon>
        <taxon>Bacillati</taxon>
        <taxon>Bacillota</taxon>
        <taxon>Bacilli</taxon>
        <taxon>Lactobacillales</taxon>
        <taxon>Enterococcaceae</taxon>
        <taxon>Enterococcus</taxon>
    </lineage>
</organism>
<feature type="transmembrane region" description="Helical" evidence="1">
    <location>
        <begin position="6"/>
        <end position="23"/>
    </location>
</feature>
<gene>
    <name evidence="2" type="ORF">AKL21_09700</name>
</gene>
<reference evidence="2 3" key="1">
    <citation type="submission" date="2015-08" db="EMBL/GenBank/DDBJ databases">
        <title>Enterococcus genome sequence.</title>
        <authorList>
            <person name="Acedo J.Z."/>
            <person name="Vederas J.C."/>
        </authorList>
    </citation>
    <scope>NUCLEOTIDE SEQUENCE [LARGE SCALE GENOMIC DNA]</scope>
    <source>
        <strain evidence="2 3">49</strain>
    </source>
</reference>
<keyword evidence="1" id="KW-0472">Membrane</keyword>
<protein>
    <submittedName>
        <fullName evidence="2">Uncharacterized protein</fullName>
    </submittedName>
</protein>
<keyword evidence="1" id="KW-0812">Transmembrane</keyword>
<feature type="transmembrane region" description="Helical" evidence="1">
    <location>
        <begin position="81"/>
        <end position="100"/>
    </location>
</feature>
<comment type="caution">
    <text evidence="2">The sequence shown here is derived from an EMBL/GenBank/DDBJ whole genome shotgun (WGS) entry which is preliminary data.</text>
</comment>
<accession>A0A267HPG5</accession>
<keyword evidence="3" id="KW-1185">Reference proteome</keyword>
<evidence type="ECO:0000256" key="1">
    <source>
        <dbReference type="SAM" id="Phobius"/>
    </source>
</evidence>